<dbReference type="SUPFAM" id="SSF53474">
    <property type="entry name" value="alpha/beta-Hydrolases"/>
    <property type="match status" value="1"/>
</dbReference>
<dbReference type="RefSeq" id="WP_007207675.1">
    <property type="nucleotide sequence ID" value="NZ_GL622241.1"/>
</dbReference>
<dbReference type="HAMAP" id="MF_01660">
    <property type="entry name" value="MenH"/>
    <property type="match status" value="1"/>
</dbReference>
<dbReference type="STRING" id="888064.HMPREF9088_0654"/>
<dbReference type="PANTHER" id="PTHR42916">
    <property type="entry name" value="2-SUCCINYL-5-ENOLPYRUVYL-6-HYDROXY-3-CYCLOHEXENE-1-CARBOXYLATE SYNTHASE"/>
    <property type="match status" value="1"/>
</dbReference>
<keyword evidence="2 3" id="KW-0456">Lyase</keyword>
<gene>
    <name evidence="3 5" type="primary">menH</name>
    <name evidence="5" type="ORF">HMPREF9088_0654</name>
</gene>
<protein>
    <recommendedName>
        <fullName evidence="3">Putative 2-succinyl-6-hydroxy-2,4-cyclohexadiene-1-carboxylate synthase</fullName>
        <shortName evidence="3">SHCHC synthase</shortName>
        <ecNumber evidence="3">4.2.99.20</ecNumber>
    </recommendedName>
</protein>
<evidence type="ECO:0000313" key="6">
    <source>
        <dbReference type="Proteomes" id="UP000010296"/>
    </source>
</evidence>
<evidence type="ECO:0000256" key="3">
    <source>
        <dbReference type="HAMAP-Rule" id="MF_01660"/>
    </source>
</evidence>
<feature type="domain" description="AB hydrolase-1" evidence="4">
    <location>
        <begin position="20"/>
        <end position="254"/>
    </location>
</feature>
<dbReference type="EMBL" id="AEPV01000024">
    <property type="protein sequence ID" value="EFU74519.1"/>
    <property type="molecule type" value="Genomic_DNA"/>
</dbReference>
<dbReference type="Pfam" id="PF00561">
    <property type="entry name" value="Abhydrolase_1"/>
    <property type="match status" value="1"/>
</dbReference>
<dbReference type="NCBIfam" id="TIGR03695">
    <property type="entry name" value="menH_SHCHC"/>
    <property type="match status" value="1"/>
</dbReference>
<comment type="similarity">
    <text evidence="3">Belongs to the AB hydrolase superfamily. MenH family.</text>
</comment>
<dbReference type="HOGENOM" id="CLU_020336_50_4_9"/>
<keyword evidence="6" id="KW-1185">Reference proteome</keyword>
<dbReference type="GO" id="GO:0070205">
    <property type="term" value="F:2-succinyl-6-hydroxy-2,4-cyclohexadiene-1-carboxylate synthase activity"/>
    <property type="evidence" value="ECO:0007669"/>
    <property type="project" value="UniProtKB-UniRule"/>
</dbReference>
<accession>E6LE64</accession>
<evidence type="ECO:0000259" key="4">
    <source>
        <dbReference type="Pfam" id="PF00561"/>
    </source>
</evidence>
<keyword evidence="1 3" id="KW-0474">Menaquinone biosynthesis</keyword>
<comment type="pathway">
    <text evidence="3">Quinol/quinone metabolism; menaquinone biosynthesis.</text>
</comment>
<sequence length="272" mass="30145">MKPTGMIASEWLGSFKEGAPVMVCVHGFTGTKKTFAAIADLLPDYNWLALDCLGHGESAIAIAARHYRYEAVIDTLAATVKSLGVDTYHLLGYSMGARLALGWAIKYPERIQSLLLESGSPGLASEKERRERQQSDTRLAQKIEQEGIRAFVTYWEQLPLFTTQTRLPQALKDQVRNERLSQNPQGLATSLREMGTGSQPSYWQALAILAMPVLLIVGERDPKFVAIAQKMKAALPQGVLQVIAAGHCVHLEQPYAFAQVVRHWLDEQGETR</sequence>
<dbReference type="UniPathway" id="UPA00079"/>
<dbReference type="AlphaFoldDB" id="E6LE64"/>
<comment type="subunit">
    <text evidence="3">Monomer.</text>
</comment>
<comment type="function">
    <text evidence="3">Catalyzes a proton abstraction reaction that results in 2,5-elimination of pyruvate from 2-succinyl-5-enolpyruvyl-6-hydroxy-3-cyclohexene-1-carboxylate (SEPHCHC) and the formation of 2-succinyl-6-hydroxy-2,4-cyclohexadiene-1-carboxylate (SHCHC).</text>
</comment>
<dbReference type="GO" id="GO:0009234">
    <property type="term" value="P:menaquinone biosynthetic process"/>
    <property type="evidence" value="ECO:0007669"/>
    <property type="project" value="UniProtKB-UniRule"/>
</dbReference>
<name>E6LE64_ENTI1</name>
<dbReference type="PATRIC" id="fig|888064.11.peg.1121"/>
<dbReference type="InterPro" id="IPR022485">
    <property type="entry name" value="SHCHC_synthase_MenH"/>
</dbReference>
<reference evidence="5 6" key="1">
    <citation type="submission" date="2010-12" db="EMBL/GenBank/DDBJ databases">
        <authorList>
            <person name="Muzny D."/>
            <person name="Qin X."/>
            <person name="Deng J."/>
            <person name="Jiang H."/>
            <person name="Liu Y."/>
            <person name="Qu J."/>
            <person name="Song X.-Z."/>
            <person name="Zhang L."/>
            <person name="Thornton R."/>
            <person name="Coyle M."/>
            <person name="Francisco L."/>
            <person name="Jackson L."/>
            <person name="Javaid M."/>
            <person name="Korchina V."/>
            <person name="Kovar C."/>
            <person name="Mata R."/>
            <person name="Mathew T."/>
            <person name="Ngo R."/>
            <person name="Nguyen L."/>
            <person name="Nguyen N."/>
            <person name="Okwuonu G."/>
            <person name="Ongeri F."/>
            <person name="Pham C."/>
            <person name="Simmons D."/>
            <person name="Wilczek-Boney K."/>
            <person name="Hale W."/>
            <person name="Jakkamsetti A."/>
            <person name="Pham P."/>
            <person name="Ruth R."/>
            <person name="San Lucas F."/>
            <person name="Warren J."/>
            <person name="Zhang J."/>
            <person name="Zhao Z."/>
            <person name="Zhou C."/>
            <person name="Zhu D."/>
            <person name="Lee S."/>
            <person name="Bess C."/>
            <person name="Blankenburg K."/>
            <person name="Forbes L."/>
            <person name="Fu Q."/>
            <person name="Gubbala S."/>
            <person name="Hirani K."/>
            <person name="Jayaseelan J.C."/>
            <person name="Lara F."/>
            <person name="Munidasa M."/>
            <person name="Palculict T."/>
            <person name="Patil S."/>
            <person name="Pu L.-L."/>
            <person name="Saada N."/>
            <person name="Tang L."/>
            <person name="Weissenberger G."/>
            <person name="Zhu Y."/>
            <person name="Hemphill L."/>
            <person name="Shang Y."/>
            <person name="Youmans B."/>
            <person name="Ayvaz T."/>
            <person name="Ross M."/>
            <person name="Santibanez J."/>
            <person name="Aqrawi P."/>
            <person name="Gross S."/>
            <person name="Joshi V."/>
            <person name="Fowler G."/>
            <person name="Nazareth L."/>
            <person name="Reid J."/>
            <person name="Worley K."/>
            <person name="Petrosino J."/>
            <person name="Highlander S."/>
            <person name="Gibbs R."/>
        </authorList>
    </citation>
    <scope>NUCLEOTIDE SEQUENCE [LARGE SCALE GENOMIC DNA]</scope>
    <source>
        <strain evidence="6">DSM 15952 / CCUG 50447 / LMG 22039 / TP 1.5</strain>
    </source>
</reference>
<evidence type="ECO:0000256" key="1">
    <source>
        <dbReference type="ARBA" id="ARBA00022428"/>
    </source>
</evidence>
<comment type="pathway">
    <text evidence="3">Quinol/quinone metabolism; 1,4-dihydroxy-2-naphthoate biosynthesis; 1,4-dihydroxy-2-naphthoate from chorismate: step 3/7.</text>
</comment>
<dbReference type="PRINTS" id="PR00111">
    <property type="entry name" value="ABHYDROLASE"/>
</dbReference>
<comment type="caution">
    <text evidence="5">The sequence shown here is derived from an EMBL/GenBank/DDBJ whole genome shotgun (WGS) entry which is preliminary data.</text>
</comment>
<comment type="catalytic activity">
    <reaction evidence="3">
        <text>5-enolpyruvoyl-6-hydroxy-2-succinyl-cyclohex-3-ene-1-carboxylate = (1R,6R)-6-hydroxy-2-succinyl-cyclohexa-2,4-diene-1-carboxylate + pyruvate</text>
        <dbReference type="Rhea" id="RHEA:25597"/>
        <dbReference type="ChEBI" id="CHEBI:15361"/>
        <dbReference type="ChEBI" id="CHEBI:58689"/>
        <dbReference type="ChEBI" id="CHEBI:58818"/>
        <dbReference type="EC" id="4.2.99.20"/>
    </reaction>
</comment>
<evidence type="ECO:0000256" key="2">
    <source>
        <dbReference type="ARBA" id="ARBA00023239"/>
    </source>
</evidence>
<dbReference type="eggNOG" id="COG0596">
    <property type="taxonomic scope" value="Bacteria"/>
</dbReference>
<dbReference type="Gene3D" id="3.40.50.1820">
    <property type="entry name" value="alpha/beta hydrolase"/>
    <property type="match status" value="1"/>
</dbReference>
<dbReference type="InterPro" id="IPR029058">
    <property type="entry name" value="AB_hydrolase_fold"/>
</dbReference>
<dbReference type="UniPathway" id="UPA01057">
    <property type="reaction ID" value="UER00900"/>
</dbReference>
<dbReference type="ESTHER" id="9ente-e6le64">
    <property type="family name" value="MenH_SHCHC"/>
</dbReference>
<organism evidence="5 6">
    <name type="scientific">Enterococcus italicus (strain DSM 15952 / CCUG 50447 / LMG 22039 / TP 1.5)</name>
    <dbReference type="NCBI Taxonomy" id="888064"/>
    <lineage>
        <taxon>Bacteria</taxon>
        <taxon>Bacillati</taxon>
        <taxon>Bacillota</taxon>
        <taxon>Bacilli</taxon>
        <taxon>Lactobacillales</taxon>
        <taxon>Enterococcaceae</taxon>
        <taxon>Enterococcus</taxon>
    </lineage>
</organism>
<dbReference type="EC" id="4.2.99.20" evidence="3"/>
<dbReference type="PANTHER" id="PTHR42916:SF1">
    <property type="entry name" value="PROTEIN PHYLLO, CHLOROPLASTIC"/>
    <property type="match status" value="1"/>
</dbReference>
<proteinExistence type="inferred from homology"/>
<evidence type="ECO:0000313" key="5">
    <source>
        <dbReference type="EMBL" id="EFU74519.1"/>
    </source>
</evidence>
<dbReference type="InterPro" id="IPR000073">
    <property type="entry name" value="AB_hydrolase_1"/>
</dbReference>
<dbReference type="Proteomes" id="UP000010296">
    <property type="component" value="Unassembled WGS sequence"/>
</dbReference>